<proteinExistence type="predicted"/>
<dbReference type="SMART" id="SM00895">
    <property type="entry name" value="FCD"/>
    <property type="match status" value="1"/>
</dbReference>
<keyword evidence="2" id="KW-0238">DNA-binding</keyword>
<comment type="caution">
    <text evidence="5">The sequence shown here is derived from an EMBL/GenBank/DDBJ whole genome shotgun (WGS) entry which is preliminary data.</text>
</comment>
<dbReference type="Pfam" id="PF00392">
    <property type="entry name" value="GntR"/>
    <property type="match status" value="1"/>
</dbReference>
<dbReference type="PROSITE" id="PS50949">
    <property type="entry name" value="HTH_GNTR"/>
    <property type="match status" value="1"/>
</dbReference>
<dbReference type="InterPro" id="IPR011711">
    <property type="entry name" value="GntR_C"/>
</dbReference>
<evidence type="ECO:0000259" key="4">
    <source>
        <dbReference type="PROSITE" id="PS50949"/>
    </source>
</evidence>
<evidence type="ECO:0000313" key="5">
    <source>
        <dbReference type="EMBL" id="MCZ4330501.1"/>
    </source>
</evidence>
<reference evidence="5" key="1">
    <citation type="submission" date="2022-12" db="EMBL/GenBank/DDBJ databases">
        <title>Bacterial isolates from different developmental stages of Nematostella vectensis.</title>
        <authorList>
            <person name="Fraune S."/>
        </authorList>
    </citation>
    <scope>NUCLEOTIDE SEQUENCE</scope>
    <source>
        <strain evidence="5">G21619-S1</strain>
    </source>
</reference>
<sequence>MTPRPYPDTPAPRAIEENIYRSIKAVILSGRLSPGTRLPETRIAPLFGVTRERLRKVLHRLGHEHLLRIVPNVGAVVPAPSLDRARELFDARRVLEAGIGACLCERITDDDIRRLERHVDEEEDIAAAGDRPRFILASSRFHQTLAGLLDNPLVSAQLDELLAKSALFSAFHDPEHGSACSCREHRRIVDSLARRDIADVHEAVVAHLSLIETRLRPVPPDAPRTDAVTALRAHLATEPIRP</sequence>
<keyword evidence="6" id="KW-1185">Reference proteome</keyword>
<dbReference type="InterPro" id="IPR036388">
    <property type="entry name" value="WH-like_DNA-bd_sf"/>
</dbReference>
<dbReference type="Pfam" id="PF07729">
    <property type="entry name" value="FCD"/>
    <property type="match status" value="1"/>
</dbReference>
<dbReference type="Gene3D" id="1.20.120.530">
    <property type="entry name" value="GntR ligand-binding domain-like"/>
    <property type="match status" value="1"/>
</dbReference>
<dbReference type="Proteomes" id="UP001068379">
    <property type="component" value="Unassembled WGS sequence"/>
</dbReference>
<dbReference type="InterPro" id="IPR036390">
    <property type="entry name" value="WH_DNA-bd_sf"/>
</dbReference>
<dbReference type="PANTHER" id="PTHR43537">
    <property type="entry name" value="TRANSCRIPTIONAL REGULATOR, GNTR FAMILY"/>
    <property type="match status" value="1"/>
</dbReference>
<dbReference type="SUPFAM" id="SSF46785">
    <property type="entry name" value="Winged helix' DNA-binding domain"/>
    <property type="match status" value="1"/>
</dbReference>
<protein>
    <submittedName>
        <fullName evidence="5">GntR family transcriptional regulator</fullName>
    </submittedName>
</protein>
<dbReference type="RefSeq" id="WP_269359177.1">
    <property type="nucleotide sequence ID" value="NZ_JAPWHE010000008.1"/>
</dbReference>
<dbReference type="SMART" id="SM00345">
    <property type="entry name" value="HTH_GNTR"/>
    <property type="match status" value="1"/>
</dbReference>
<feature type="domain" description="HTH gntR-type" evidence="4">
    <location>
        <begin position="13"/>
        <end position="80"/>
    </location>
</feature>
<name>A0ABT4M5B3_9BURK</name>
<keyword evidence="1" id="KW-0805">Transcription regulation</keyword>
<evidence type="ECO:0000256" key="2">
    <source>
        <dbReference type="ARBA" id="ARBA00023125"/>
    </source>
</evidence>
<dbReference type="EMBL" id="JAPWHE010000008">
    <property type="protein sequence ID" value="MCZ4330501.1"/>
    <property type="molecule type" value="Genomic_DNA"/>
</dbReference>
<evidence type="ECO:0000256" key="3">
    <source>
        <dbReference type="ARBA" id="ARBA00023163"/>
    </source>
</evidence>
<dbReference type="Gene3D" id="1.10.10.10">
    <property type="entry name" value="Winged helix-like DNA-binding domain superfamily/Winged helix DNA-binding domain"/>
    <property type="match status" value="1"/>
</dbReference>
<evidence type="ECO:0000256" key="1">
    <source>
        <dbReference type="ARBA" id="ARBA00023015"/>
    </source>
</evidence>
<evidence type="ECO:0000313" key="6">
    <source>
        <dbReference type="Proteomes" id="UP001068379"/>
    </source>
</evidence>
<keyword evidence="3" id="KW-0804">Transcription</keyword>
<dbReference type="SUPFAM" id="SSF48008">
    <property type="entry name" value="GntR ligand-binding domain-like"/>
    <property type="match status" value="1"/>
</dbReference>
<organism evidence="5 6">
    <name type="scientific">Castellaniella denitrificans</name>
    <dbReference type="NCBI Taxonomy" id="56119"/>
    <lineage>
        <taxon>Bacteria</taxon>
        <taxon>Pseudomonadati</taxon>
        <taxon>Pseudomonadota</taxon>
        <taxon>Betaproteobacteria</taxon>
        <taxon>Burkholderiales</taxon>
        <taxon>Alcaligenaceae</taxon>
        <taxon>Castellaniella</taxon>
    </lineage>
</organism>
<dbReference type="PANTHER" id="PTHR43537:SF53">
    <property type="entry name" value="HTH-TYPE TRANSCRIPTIONAL REPRESSOR NANR"/>
    <property type="match status" value="1"/>
</dbReference>
<dbReference type="InterPro" id="IPR008920">
    <property type="entry name" value="TF_FadR/GntR_C"/>
</dbReference>
<gene>
    <name evidence="5" type="ORF">O4H32_11120</name>
</gene>
<dbReference type="InterPro" id="IPR000524">
    <property type="entry name" value="Tscrpt_reg_HTH_GntR"/>
</dbReference>
<accession>A0ABT4M5B3</accession>